<organism evidence="2 3">
    <name type="scientific">Ceratitis capitata</name>
    <name type="common">Mediterranean fruit fly</name>
    <name type="synonym">Tephritis capitata</name>
    <dbReference type="NCBI Taxonomy" id="7213"/>
    <lineage>
        <taxon>Eukaryota</taxon>
        <taxon>Metazoa</taxon>
        <taxon>Ecdysozoa</taxon>
        <taxon>Arthropoda</taxon>
        <taxon>Hexapoda</taxon>
        <taxon>Insecta</taxon>
        <taxon>Pterygota</taxon>
        <taxon>Neoptera</taxon>
        <taxon>Endopterygota</taxon>
        <taxon>Diptera</taxon>
        <taxon>Brachycera</taxon>
        <taxon>Muscomorpha</taxon>
        <taxon>Tephritoidea</taxon>
        <taxon>Tephritidae</taxon>
        <taxon>Ceratitis</taxon>
        <taxon>Ceratitis</taxon>
    </lineage>
</organism>
<comment type="caution">
    <text evidence="2">The sequence shown here is derived from an EMBL/GenBank/DDBJ whole genome shotgun (WGS) entry which is preliminary data.</text>
</comment>
<keyword evidence="1" id="KW-0812">Transmembrane</keyword>
<reference evidence="2" key="1">
    <citation type="submission" date="2020-11" db="EMBL/GenBank/DDBJ databases">
        <authorList>
            <person name="Whitehead M."/>
        </authorList>
    </citation>
    <scope>NUCLEOTIDE SEQUENCE</scope>
    <source>
        <strain evidence="2">EGII</strain>
    </source>
</reference>
<feature type="transmembrane region" description="Helical" evidence="1">
    <location>
        <begin position="20"/>
        <end position="41"/>
    </location>
</feature>
<dbReference type="Proteomes" id="UP000606786">
    <property type="component" value="Unassembled WGS sequence"/>
</dbReference>
<keyword evidence="1" id="KW-1133">Transmembrane helix</keyword>
<evidence type="ECO:0000256" key="1">
    <source>
        <dbReference type="SAM" id="Phobius"/>
    </source>
</evidence>
<dbReference type="EMBL" id="CAJHJT010000001">
    <property type="protein sequence ID" value="CAD6995078.1"/>
    <property type="molecule type" value="Genomic_DNA"/>
</dbReference>
<accession>A0A811U9S5</accession>
<keyword evidence="1" id="KW-0472">Membrane</keyword>
<sequence>CHLHVAQLTRESISPSRVAIIHINMTLTSILAATFVAFNNFDMLLTRSIKHIGE</sequence>
<dbReference type="AlphaFoldDB" id="A0A811U9S5"/>
<evidence type="ECO:0000313" key="2">
    <source>
        <dbReference type="EMBL" id="CAD6995078.1"/>
    </source>
</evidence>
<keyword evidence="3" id="KW-1185">Reference proteome</keyword>
<protein>
    <submittedName>
        <fullName evidence="2">(Mediterranean fruit fly) hypothetical protein</fullName>
    </submittedName>
</protein>
<gene>
    <name evidence="2" type="ORF">CCAP1982_LOCUS3801</name>
</gene>
<evidence type="ECO:0000313" key="3">
    <source>
        <dbReference type="Proteomes" id="UP000606786"/>
    </source>
</evidence>
<proteinExistence type="predicted"/>
<feature type="non-terminal residue" evidence="2">
    <location>
        <position position="1"/>
    </location>
</feature>
<name>A0A811U9S5_CERCA</name>